<keyword evidence="1" id="KW-1185">Reference proteome</keyword>
<sequence length="401" mass="46424">MEGYRDNSVHYTAIKVCEDLQNTPSFKTFFENVQKLVATSNVKQEDFKASLLKAMVDNGLEAELRNSVYHWIRTKTKDSQTSTSFEAYLKKTQNQWEKRIHKSLNSMGSELSAPLATPRQSSDKEEIQSKWIQLSNYDIDKEFRYMNWINFKKALKLFQRNLYTEFARGELVMGVNVPACAYGNYAVFESERISLGEKVIMSSHAPVSQEYLKRGCPTCLRAKMWTIVLGADVKPNHYEEFEKLKTDVLNLDLMSDKLVIKDIHLTASNDDQYFVFEDVLYQVLLCFTRDSQVLKDLPDVCQLQVTMKTRGILETVMTFPPNGVIPFHGFTMYAAPFCYLYDDPVALYQTFKAMYTRYFHKLHKVSGSSQGVVALCLLYERLLQCHEPSVWLHFKQLNIPP</sequence>
<accession>A0A7F5RHQ2</accession>
<dbReference type="PANTHER" id="PTHR16110:SF1">
    <property type="entry name" value="TBC1 DOMAIN FAMILY MEMBER 19"/>
    <property type="match status" value="1"/>
</dbReference>
<dbReference type="AlphaFoldDB" id="A0A7F5RHQ2"/>
<gene>
    <name evidence="2" type="primary">LOC108743502</name>
</gene>
<evidence type="ECO:0000313" key="2">
    <source>
        <dbReference type="RefSeq" id="XP_025835400.1"/>
    </source>
</evidence>
<proteinExistence type="predicted"/>
<name>A0A7F5RHQ2_AGRPL</name>
<dbReference type="GeneID" id="108743502"/>
<organism evidence="1 2">
    <name type="scientific">Agrilus planipennis</name>
    <name type="common">Emerald ash borer</name>
    <name type="synonym">Agrilus marcopoli</name>
    <dbReference type="NCBI Taxonomy" id="224129"/>
    <lineage>
        <taxon>Eukaryota</taxon>
        <taxon>Metazoa</taxon>
        <taxon>Ecdysozoa</taxon>
        <taxon>Arthropoda</taxon>
        <taxon>Hexapoda</taxon>
        <taxon>Insecta</taxon>
        <taxon>Pterygota</taxon>
        <taxon>Neoptera</taxon>
        <taxon>Endopterygota</taxon>
        <taxon>Coleoptera</taxon>
        <taxon>Polyphaga</taxon>
        <taxon>Elateriformia</taxon>
        <taxon>Buprestoidea</taxon>
        <taxon>Buprestidae</taxon>
        <taxon>Agrilinae</taxon>
        <taxon>Agrilus</taxon>
    </lineage>
</organism>
<reference evidence="2" key="1">
    <citation type="submission" date="2025-08" db="UniProtKB">
        <authorList>
            <consortium name="RefSeq"/>
        </authorList>
    </citation>
    <scope>IDENTIFICATION</scope>
    <source>
        <tissue evidence="2">Entire body</tissue>
    </source>
</reference>
<dbReference type="OrthoDB" id="10249775at2759"/>
<dbReference type="InParanoid" id="A0A7F5RHQ2"/>
<protein>
    <submittedName>
        <fullName evidence="2">TBC1 domain family member 19</fullName>
    </submittedName>
</protein>
<dbReference type="InterPro" id="IPR042507">
    <property type="entry name" value="TBC1D19"/>
</dbReference>
<dbReference type="Proteomes" id="UP000192223">
    <property type="component" value="Unplaced"/>
</dbReference>
<dbReference type="RefSeq" id="XP_025835400.1">
    <property type="nucleotide sequence ID" value="XM_025979615.1"/>
</dbReference>
<dbReference type="PANTHER" id="PTHR16110">
    <property type="entry name" value="TBC1 DOMAIN FAMILY MEMBER 19"/>
    <property type="match status" value="1"/>
</dbReference>
<evidence type="ECO:0000313" key="1">
    <source>
        <dbReference type="Proteomes" id="UP000192223"/>
    </source>
</evidence>
<dbReference type="FunCoup" id="A0A7F5RHQ2">
    <property type="interactions" value="303"/>
</dbReference>
<dbReference type="KEGG" id="apln:108743502"/>